<dbReference type="GeneID" id="19146890"/>
<keyword evidence="3" id="KW-1185">Reference proteome</keyword>
<name>W6XPY5_COCC2</name>
<feature type="region of interest" description="Disordered" evidence="1">
    <location>
        <begin position="236"/>
        <end position="256"/>
    </location>
</feature>
<evidence type="ECO:0000313" key="2">
    <source>
        <dbReference type="EMBL" id="EUC27325.1"/>
    </source>
</evidence>
<feature type="compositionally biased region" description="Basic and acidic residues" evidence="1">
    <location>
        <begin position="139"/>
        <end position="149"/>
    </location>
</feature>
<dbReference type="KEGG" id="bze:COCCADRAFT_31170"/>
<feature type="compositionally biased region" description="Basic residues" evidence="1">
    <location>
        <begin position="150"/>
        <end position="168"/>
    </location>
</feature>
<dbReference type="AlphaFoldDB" id="W6XPY5"/>
<organism evidence="2 3">
    <name type="scientific">Cochliobolus carbonum (strain 26-R-13)</name>
    <name type="common">Maize leaf spot fungus</name>
    <name type="synonym">Bipolaris zeicola</name>
    <dbReference type="NCBI Taxonomy" id="930089"/>
    <lineage>
        <taxon>Eukaryota</taxon>
        <taxon>Fungi</taxon>
        <taxon>Dikarya</taxon>
        <taxon>Ascomycota</taxon>
        <taxon>Pezizomycotina</taxon>
        <taxon>Dothideomycetes</taxon>
        <taxon>Pleosporomycetidae</taxon>
        <taxon>Pleosporales</taxon>
        <taxon>Pleosporineae</taxon>
        <taxon>Pleosporaceae</taxon>
        <taxon>Bipolaris</taxon>
    </lineage>
</organism>
<dbReference type="Proteomes" id="UP000053841">
    <property type="component" value="Unassembled WGS sequence"/>
</dbReference>
<reference evidence="2 3" key="1">
    <citation type="journal article" date="2013" name="PLoS Genet.">
        <title>Comparative genome structure, secondary metabolite, and effector coding capacity across Cochliobolus pathogens.</title>
        <authorList>
            <person name="Condon B.J."/>
            <person name="Leng Y."/>
            <person name="Wu D."/>
            <person name="Bushley K.E."/>
            <person name="Ohm R.A."/>
            <person name="Otillar R."/>
            <person name="Martin J."/>
            <person name="Schackwitz W."/>
            <person name="Grimwood J."/>
            <person name="MohdZainudin N."/>
            <person name="Xue C."/>
            <person name="Wang R."/>
            <person name="Manning V.A."/>
            <person name="Dhillon B."/>
            <person name="Tu Z.J."/>
            <person name="Steffenson B.J."/>
            <person name="Salamov A."/>
            <person name="Sun H."/>
            <person name="Lowry S."/>
            <person name="LaButti K."/>
            <person name="Han J."/>
            <person name="Copeland A."/>
            <person name="Lindquist E."/>
            <person name="Barry K."/>
            <person name="Schmutz J."/>
            <person name="Baker S.E."/>
            <person name="Ciuffetti L.M."/>
            <person name="Grigoriev I.V."/>
            <person name="Zhong S."/>
            <person name="Turgeon B.G."/>
        </authorList>
    </citation>
    <scope>NUCLEOTIDE SEQUENCE [LARGE SCALE GENOMIC DNA]</scope>
    <source>
        <strain evidence="2 3">26-R-13</strain>
    </source>
</reference>
<feature type="region of interest" description="Disordered" evidence="1">
    <location>
        <begin position="120"/>
        <end position="196"/>
    </location>
</feature>
<dbReference type="RefSeq" id="XP_007718365.1">
    <property type="nucleotide sequence ID" value="XM_007720175.1"/>
</dbReference>
<evidence type="ECO:0000313" key="3">
    <source>
        <dbReference type="Proteomes" id="UP000053841"/>
    </source>
</evidence>
<accession>W6XPY5</accession>
<dbReference type="HOGENOM" id="CLU_885636_0_0_1"/>
<proteinExistence type="predicted"/>
<evidence type="ECO:0000256" key="1">
    <source>
        <dbReference type="SAM" id="MobiDB-lite"/>
    </source>
</evidence>
<dbReference type="EMBL" id="KI964953">
    <property type="protein sequence ID" value="EUC27325.1"/>
    <property type="molecule type" value="Genomic_DNA"/>
</dbReference>
<sequence length="314" mass="33558">MAGSCEGRSRVVRGMYCSATCYLLLLNGLTAQRTAEVRYPVMEVPWCAGRGVISANGRSEQGVANRANEYGAGWVSASHGTLKIFHAVGGRVAESAVLYRICIAGGKVMFLGRAGAQVTTSCEPHGATDPRATQSTQDQDPRREADGATRRLRQHRTCHGRRLVGRGRHSVDDSSPAASAGRGRGRGRGRGMRHEARGMRCDMRQTVDMTSQGDMFWKSHKGSATWPARTSAVHASETSCASPRPAADPFTSQEPRARRRYTGGCTPWAHLAQVALGALDALFFSPGQGRAGKATTRGGGQDGGSLLLLHYTTS</sequence>
<gene>
    <name evidence="2" type="ORF">COCCADRAFT_31170</name>
</gene>
<protein>
    <submittedName>
        <fullName evidence="2">Uncharacterized protein</fullName>
    </submittedName>
</protein>